<dbReference type="InterPro" id="IPR002187">
    <property type="entry name" value="N-reg_PII"/>
</dbReference>
<dbReference type="InterPro" id="IPR011322">
    <property type="entry name" value="N-reg_PII-like_a/b"/>
</dbReference>
<comment type="similarity">
    <text evidence="1">Belongs to the P(II) protein family.</text>
</comment>
<keyword evidence="3" id="KW-1185">Reference proteome</keyword>
<reference evidence="2 3" key="1">
    <citation type="submission" date="2018-07" db="EMBL/GenBank/DDBJ databases">
        <title>Microbacterium endoborsara sp. nov., a novel actinobacterium isolated from Borszczowia aralocaspica.</title>
        <authorList>
            <person name="An D."/>
        </authorList>
    </citation>
    <scope>NUCLEOTIDE SEQUENCE [LARGE SCALE GENOMIC DNA]</scope>
    <source>
        <strain evidence="2 3">C1.15228</strain>
    </source>
</reference>
<dbReference type="RefSeq" id="WP_114118298.1">
    <property type="nucleotide sequence ID" value="NZ_BMHU01000002.1"/>
</dbReference>
<proteinExistence type="inferred from homology"/>
<dbReference type="GO" id="GO:0005829">
    <property type="term" value="C:cytosol"/>
    <property type="evidence" value="ECO:0007669"/>
    <property type="project" value="TreeGrafter"/>
</dbReference>
<evidence type="ECO:0000256" key="1">
    <source>
        <dbReference type="RuleBase" id="RU003936"/>
    </source>
</evidence>
<dbReference type="PROSITE" id="PS00638">
    <property type="entry name" value="PII_GLNB_CTER"/>
    <property type="match status" value="1"/>
</dbReference>
<dbReference type="PANTHER" id="PTHR30115:SF11">
    <property type="entry name" value="NITROGEN REGULATORY PROTEIN P-II HOMOLOG"/>
    <property type="match status" value="1"/>
</dbReference>
<sequence length="113" mass="12026">MKLISAVVQPSALDPVKNALDEVGVTGMTIVDAKGRGAQSGKVEVYRSQRVKVDFLPKILIEIVVTDEKLDTALGAIEDAARTGAIGDGKIWVTDVLEVIRVRTGEKGPEAVQ</sequence>
<evidence type="ECO:0000313" key="3">
    <source>
        <dbReference type="Proteomes" id="UP000253508"/>
    </source>
</evidence>
<dbReference type="EMBL" id="QORO01000003">
    <property type="protein sequence ID" value="RCK58696.1"/>
    <property type="molecule type" value="Genomic_DNA"/>
</dbReference>
<name>A0A367XYJ4_9MICO</name>
<dbReference type="AlphaFoldDB" id="A0A367XYJ4"/>
<gene>
    <name evidence="2" type="ORF">DTO57_11155</name>
</gene>
<dbReference type="InterPro" id="IPR017918">
    <property type="entry name" value="N-reg_PII_CS"/>
</dbReference>
<dbReference type="Pfam" id="PF00543">
    <property type="entry name" value="P-II"/>
    <property type="match status" value="1"/>
</dbReference>
<dbReference type="Gene3D" id="3.30.70.120">
    <property type="match status" value="1"/>
</dbReference>
<dbReference type="PRINTS" id="PR00340">
    <property type="entry name" value="PIIGLNB"/>
</dbReference>
<dbReference type="SUPFAM" id="SSF54913">
    <property type="entry name" value="GlnB-like"/>
    <property type="match status" value="1"/>
</dbReference>
<dbReference type="SMART" id="SM00938">
    <property type="entry name" value="P-II"/>
    <property type="match status" value="1"/>
</dbReference>
<dbReference type="GO" id="GO:0005524">
    <property type="term" value="F:ATP binding"/>
    <property type="evidence" value="ECO:0007669"/>
    <property type="project" value="TreeGrafter"/>
</dbReference>
<accession>A0A367XYJ4</accession>
<dbReference type="InterPro" id="IPR015867">
    <property type="entry name" value="N-reg_PII/ATP_PRibTrfase_C"/>
</dbReference>
<comment type="caution">
    <text evidence="2">The sequence shown here is derived from an EMBL/GenBank/DDBJ whole genome shotgun (WGS) entry which is preliminary data.</text>
</comment>
<evidence type="ECO:0000313" key="2">
    <source>
        <dbReference type="EMBL" id="RCK58696.1"/>
    </source>
</evidence>
<dbReference type="PANTHER" id="PTHR30115">
    <property type="entry name" value="NITROGEN REGULATORY PROTEIN P-II"/>
    <property type="match status" value="1"/>
</dbReference>
<dbReference type="PROSITE" id="PS51343">
    <property type="entry name" value="PII_GLNB_DOM"/>
    <property type="match status" value="1"/>
</dbReference>
<dbReference type="OrthoDB" id="9802729at2"/>
<dbReference type="Proteomes" id="UP000253508">
    <property type="component" value="Unassembled WGS sequence"/>
</dbReference>
<organism evidence="2 3">
    <name type="scientific">Microbacterium sorbitolivorans</name>
    <dbReference type="NCBI Taxonomy" id="1867410"/>
    <lineage>
        <taxon>Bacteria</taxon>
        <taxon>Bacillati</taxon>
        <taxon>Actinomycetota</taxon>
        <taxon>Actinomycetes</taxon>
        <taxon>Micrococcales</taxon>
        <taxon>Microbacteriaceae</taxon>
        <taxon>Microbacterium</taxon>
    </lineage>
</organism>
<protein>
    <submittedName>
        <fullName evidence="2">P-II family nitrogen regulator</fullName>
    </submittedName>
</protein>
<dbReference type="GO" id="GO:0006808">
    <property type="term" value="P:regulation of nitrogen utilization"/>
    <property type="evidence" value="ECO:0007669"/>
    <property type="project" value="InterPro"/>
</dbReference>
<dbReference type="GO" id="GO:0030234">
    <property type="term" value="F:enzyme regulator activity"/>
    <property type="evidence" value="ECO:0007669"/>
    <property type="project" value="InterPro"/>
</dbReference>